<dbReference type="Gene3D" id="3.60.130.10">
    <property type="entry name" value="Clavaminate synthase-like"/>
    <property type="match status" value="1"/>
</dbReference>
<evidence type="ECO:0000256" key="3">
    <source>
        <dbReference type="ARBA" id="ARBA00022723"/>
    </source>
</evidence>
<gene>
    <name evidence="8" type="ORF">KGF57_000871</name>
</gene>
<evidence type="ECO:0000256" key="4">
    <source>
        <dbReference type="ARBA" id="ARBA00022964"/>
    </source>
</evidence>
<dbReference type="Pfam" id="PF02668">
    <property type="entry name" value="TauD"/>
    <property type="match status" value="1"/>
</dbReference>
<evidence type="ECO:0000256" key="2">
    <source>
        <dbReference type="ARBA" id="ARBA00008654"/>
    </source>
</evidence>
<dbReference type="EMBL" id="JAIHNG010000046">
    <property type="protein sequence ID" value="KAI5965078.1"/>
    <property type="molecule type" value="Genomic_DNA"/>
</dbReference>
<evidence type="ECO:0000256" key="6">
    <source>
        <dbReference type="ARBA" id="ARBA00023004"/>
    </source>
</evidence>
<dbReference type="Gene3D" id="3.30.2020.30">
    <property type="match status" value="1"/>
</dbReference>
<keyword evidence="6" id="KW-0408">Iron</keyword>
<dbReference type="GO" id="GO:0051213">
    <property type="term" value="F:dioxygenase activity"/>
    <property type="evidence" value="ECO:0007669"/>
    <property type="project" value="UniProtKB-KW"/>
</dbReference>
<evidence type="ECO:0000256" key="5">
    <source>
        <dbReference type="ARBA" id="ARBA00023002"/>
    </source>
</evidence>
<dbReference type="GO" id="GO:0005739">
    <property type="term" value="C:mitochondrion"/>
    <property type="evidence" value="ECO:0007669"/>
    <property type="project" value="TreeGrafter"/>
</dbReference>
<dbReference type="InterPro" id="IPR042098">
    <property type="entry name" value="TauD-like_sf"/>
</dbReference>
<organism evidence="8 9">
    <name type="scientific">Candida theae</name>
    <dbReference type="NCBI Taxonomy" id="1198502"/>
    <lineage>
        <taxon>Eukaryota</taxon>
        <taxon>Fungi</taxon>
        <taxon>Dikarya</taxon>
        <taxon>Ascomycota</taxon>
        <taxon>Saccharomycotina</taxon>
        <taxon>Pichiomycetes</taxon>
        <taxon>Debaryomycetaceae</taxon>
        <taxon>Candida/Lodderomyces clade</taxon>
        <taxon>Candida</taxon>
    </lineage>
</organism>
<dbReference type="AlphaFoldDB" id="A0AAD5BI62"/>
<comment type="cofactor">
    <cofactor evidence="1">
        <name>Fe(2+)</name>
        <dbReference type="ChEBI" id="CHEBI:29033"/>
    </cofactor>
</comment>
<keyword evidence="9" id="KW-1185">Reference proteome</keyword>
<reference evidence="8 9" key="1">
    <citation type="journal article" date="2022" name="DNA Res.">
        <title>Genome analysis of five recently described species of the CUG-Ser clade uncovers Candida theae as a new hybrid lineage with pathogenic potential in the Candida parapsilosis species complex.</title>
        <authorList>
            <person name="Mixao V."/>
            <person name="Del Olmo V."/>
            <person name="Hegedusova E."/>
            <person name="Saus E."/>
            <person name="Pryszcz L."/>
            <person name="Cillingova A."/>
            <person name="Nosek J."/>
            <person name="Gabaldon T."/>
        </authorList>
    </citation>
    <scope>NUCLEOTIDE SEQUENCE [LARGE SCALE GENOMIC DNA]</scope>
    <source>
        <strain evidence="8 9">CBS 12239</strain>
    </source>
</reference>
<dbReference type="InterPro" id="IPR003819">
    <property type="entry name" value="TauD/TfdA-like"/>
</dbReference>
<keyword evidence="3" id="KW-0479">Metal-binding</keyword>
<sequence>MLKCFGRSHLRHVRLQSTLSLTGFNNKEVSVSLNGKRVTFKNTFLRDSCTSPESIDVSTSQKLFTTAEAANNLSITQEPKIVDNKLTIQWSNNGKLLNSTYSASFLEKYSTPAGPRRDLFFDNDRTLWNHKELISNLDSLHHDYGAYLNDEETFFKAVFNMNKYGICFIDNIPRPTLDKMDESNTPHWPVAKLAEKFGYIRKTFYGSLFDVKNLKSEAKNLAYTNTFLPLHMDLLYYESPPGVQMLHAIDNSTQGGENIFCDSFLAAEHVRKVDPQAYAALTKIPITFHYDNNNEYYYYKRPLIIEDSEITGGFPKIHAINYSPPFQGPFEVGITKDDPAYDMFDDFIRGFQLFEKFINDPANHYEVKLPEGTCVLFENRRVLHSRNEFSDSNGGDRWLMGTYVDGDSLRSKLRVGYRKF</sequence>
<dbReference type="GO" id="GO:0046872">
    <property type="term" value="F:metal ion binding"/>
    <property type="evidence" value="ECO:0007669"/>
    <property type="project" value="UniProtKB-KW"/>
</dbReference>
<dbReference type="GeneID" id="76148930"/>
<dbReference type="SUPFAM" id="SSF51197">
    <property type="entry name" value="Clavaminate synthase-like"/>
    <property type="match status" value="1"/>
</dbReference>
<evidence type="ECO:0000259" key="7">
    <source>
        <dbReference type="Pfam" id="PF02668"/>
    </source>
</evidence>
<dbReference type="GO" id="GO:0045329">
    <property type="term" value="P:carnitine biosynthetic process"/>
    <property type="evidence" value="ECO:0007669"/>
    <property type="project" value="TreeGrafter"/>
</dbReference>
<keyword evidence="4" id="KW-0223">Dioxygenase</keyword>
<evidence type="ECO:0000313" key="8">
    <source>
        <dbReference type="EMBL" id="KAI5965078.1"/>
    </source>
</evidence>
<dbReference type="RefSeq" id="XP_051610645.1">
    <property type="nucleotide sequence ID" value="XM_051755385.1"/>
</dbReference>
<dbReference type="PANTHER" id="PTHR10696">
    <property type="entry name" value="GAMMA-BUTYROBETAINE HYDROXYLASE-RELATED"/>
    <property type="match status" value="1"/>
</dbReference>
<proteinExistence type="inferred from homology"/>
<feature type="domain" description="TauD/TfdA-like" evidence="7">
    <location>
        <begin position="155"/>
        <end position="403"/>
    </location>
</feature>
<dbReference type="InterPro" id="IPR038492">
    <property type="entry name" value="GBBH-like_N_sf"/>
</dbReference>
<accession>A0AAD5BI62</accession>
<comment type="similarity">
    <text evidence="2">Belongs to the gamma-BBH/TMLD family.</text>
</comment>
<evidence type="ECO:0000313" key="9">
    <source>
        <dbReference type="Proteomes" id="UP001204833"/>
    </source>
</evidence>
<dbReference type="Proteomes" id="UP001204833">
    <property type="component" value="Unassembled WGS sequence"/>
</dbReference>
<name>A0AAD5BI62_9ASCO</name>
<dbReference type="PANTHER" id="PTHR10696:SF25">
    <property type="entry name" value="OXIDOREDUCTASE AIM17-RELATED"/>
    <property type="match status" value="1"/>
</dbReference>
<comment type="caution">
    <text evidence="8">The sequence shown here is derived from an EMBL/GenBank/DDBJ whole genome shotgun (WGS) entry which is preliminary data.</text>
</comment>
<keyword evidence="5" id="KW-0560">Oxidoreductase</keyword>
<dbReference type="InterPro" id="IPR050411">
    <property type="entry name" value="AlphaKG_dependent_hydroxylases"/>
</dbReference>
<dbReference type="CDD" id="cd00250">
    <property type="entry name" value="CAS_like"/>
    <property type="match status" value="1"/>
</dbReference>
<evidence type="ECO:0000256" key="1">
    <source>
        <dbReference type="ARBA" id="ARBA00001954"/>
    </source>
</evidence>
<protein>
    <recommendedName>
        <fullName evidence="7">TauD/TfdA-like domain-containing protein</fullName>
    </recommendedName>
</protein>